<name>A0A0P9C9X8_DROAN</name>
<feature type="signal peptide" evidence="1">
    <location>
        <begin position="1"/>
        <end position="26"/>
    </location>
</feature>
<keyword evidence="1" id="KW-0732">Signal</keyword>
<dbReference type="GeneID" id="26515114"/>
<reference evidence="2 3" key="1">
    <citation type="journal article" date="2007" name="Nature">
        <title>Evolution of genes and genomes on the Drosophila phylogeny.</title>
        <authorList>
            <consortium name="Drosophila 12 Genomes Consortium"/>
            <person name="Clark A.G."/>
            <person name="Eisen M.B."/>
            <person name="Smith D.R."/>
            <person name="Bergman C.M."/>
            <person name="Oliver B."/>
            <person name="Markow T.A."/>
            <person name="Kaufman T.C."/>
            <person name="Kellis M."/>
            <person name="Gelbart W."/>
            <person name="Iyer V.N."/>
            <person name="Pollard D.A."/>
            <person name="Sackton T.B."/>
            <person name="Larracuente A.M."/>
            <person name="Singh N.D."/>
            <person name="Abad J.P."/>
            <person name="Abt D.N."/>
            <person name="Adryan B."/>
            <person name="Aguade M."/>
            <person name="Akashi H."/>
            <person name="Anderson W.W."/>
            <person name="Aquadro C.F."/>
            <person name="Ardell D.H."/>
            <person name="Arguello R."/>
            <person name="Artieri C.G."/>
            <person name="Barbash D.A."/>
            <person name="Barker D."/>
            <person name="Barsanti P."/>
            <person name="Batterham P."/>
            <person name="Batzoglou S."/>
            <person name="Begun D."/>
            <person name="Bhutkar A."/>
            <person name="Blanco E."/>
            <person name="Bosak S.A."/>
            <person name="Bradley R.K."/>
            <person name="Brand A.D."/>
            <person name="Brent M.R."/>
            <person name="Brooks A.N."/>
            <person name="Brown R.H."/>
            <person name="Butlin R.K."/>
            <person name="Caggese C."/>
            <person name="Calvi B.R."/>
            <person name="Bernardo de Carvalho A."/>
            <person name="Caspi A."/>
            <person name="Castrezana S."/>
            <person name="Celniker S.E."/>
            <person name="Chang J.L."/>
            <person name="Chapple C."/>
            <person name="Chatterji S."/>
            <person name="Chinwalla A."/>
            <person name="Civetta A."/>
            <person name="Clifton S.W."/>
            <person name="Comeron J.M."/>
            <person name="Costello J.C."/>
            <person name="Coyne J.A."/>
            <person name="Daub J."/>
            <person name="David R.G."/>
            <person name="Delcher A.L."/>
            <person name="Delehaunty K."/>
            <person name="Do C.B."/>
            <person name="Ebling H."/>
            <person name="Edwards K."/>
            <person name="Eickbush T."/>
            <person name="Evans J.D."/>
            <person name="Filipski A."/>
            <person name="Findeiss S."/>
            <person name="Freyhult E."/>
            <person name="Fulton L."/>
            <person name="Fulton R."/>
            <person name="Garcia A.C."/>
            <person name="Gardiner A."/>
            <person name="Garfield D.A."/>
            <person name="Garvin B.E."/>
            <person name="Gibson G."/>
            <person name="Gilbert D."/>
            <person name="Gnerre S."/>
            <person name="Godfrey J."/>
            <person name="Good R."/>
            <person name="Gotea V."/>
            <person name="Gravely B."/>
            <person name="Greenberg A.J."/>
            <person name="Griffiths-Jones S."/>
            <person name="Gross S."/>
            <person name="Guigo R."/>
            <person name="Gustafson E.A."/>
            <person name="Haerty W."/>
            <person name="Hahn M.W."/>
            <person name="Halligan D.L."/>
            <person name="Halpern A.L."/>
            <person name="Halter G.M."/>
            <person name="Han M.V."/>
            <person name="Heger A."/>
            <person name="Hillier L."/>
            <person name="Hinrichs A.S."/>
            <person name="Holmes I."/>
            <person name="Hoskins R.A."/>
            <person name="Hubisz M.J."/>
            <person name="Hultmark D."/>
            <person name="Huntley M.A."/>
            <person name="Jaffe D.B."/>
            <person name="Jagadeeshan S."/>
            <person name="Jeck W.R."/>
            <person name="Johnson J."/>
            <person name="Jones C.D."/>
            <person name="Jordan W.C."/>
            <person name="Karpen G.H."/>
            <person name="Kataoka E."/>
            <person name="Keightley P.D."/>
            <person name="Kheradpour P."/>
            <person name="Kirkness E.F."/>
            <person name="Koerich L.B."/>
            <person name="Kristiansen K."/>
            <person name="Kudrna D."/>
            <person name="Kulathinal R.J."/>
            <person name="Kumar S."/>
            <person name="Kwok R."/>
            <person name="Lander E."/>
            <person name="Langley C.H."/>
            <person name="Lapoint R."/>
            <person name="Lazzaro B.P."/>
            <person name="Lee S.J."/>
            <person name="Levesque L."/>
            <person name="Li R."/>
            <person name="Lin C.F."/>
            <person name="Lin M.F."/>
            <person name="Lindblad-Toh K."/>
            <person name="Llopart A."/>
            <person name="Long M."/>
            <person name="Low L."/>
            <person name="Lozovsky E."/>
            <person name="Lu J."/>
            <person name="Luo M."/>
            <person name="Machado C.A."/>
            <person name="Makalowski W."/>
            <person name="Marzo M."/>
            <person name="Matsuda M."/>
            <person name="Matzkin L."/>
            <person name="McAllister B."/>
            <person name="McBride C.S."/>
            <person name="McKernan B."/>
            <person name="McKernan K."/>
            <person name="Mendez-Lago M."/>
            <person name="Minx P."/>
            <person name="Mollenhauer M.U."/>
            <person name="Montooth K."/>
            <person name="Mount S.M."/>
            <person name="Mu X."/>
            <person name="Myers E."/>
            <person name="Negre B."/>
            <person name="Newfeld S."/>
            <person name="Nielsen R."/>
            <person name="Noor M.A."/>
            <person name="O'Grady P."/>
            <person name="Pachter L."/>
            <person name="Papaceit M."/>
            <person name="Parisi M.J."/>
            <person name="Parisi M."/>
            <person name="Parts L."/>
            <person name="Pedersen J.S."/>
            <person name="Pesole G."/>
            <person name="Phillippy A.M."/>
            <person name="Ponting C.P."/>
            <person name="Pop M."/>
            <person name="Porcelli D."/>
            <person name="Powell J.R."/>
            <person name="Prohaska S."/>
            <person name="Pruitt K."/>
            <person name="Puig M."/>
            <person name="Quesneville H."/>
            <person name="Ram K.R."/>
            <person name="Rand D."/>
            <person name="Rasmussen M.D."/>
            <person name="Reed L.K."/>
            <person name="Reenan R."/>
            <person name="Reily A."/>
            <person name="Remington K.A."/>
            <person name="Rieger T.T."/>
            <person name="Ritchie M.G."/>
            <person name="Robin C."/>
            <person name="Rogers Y.H."/>
            <person name="Rohde C."/>
            <person name="Rozas J."/>
            <person name="Rubenfield M.J."/>
            <person name="Ruiz A."/>
            <person name="Russo S."/>
            <person name="Salzberg S.L."/>
            <person name="Sanchez-Gracia A."/>
            <person name="Saranga D.J."/>
            <person name="Sato H."/>
            <person name="Schaeffer S.W."/>
            <person name="Schatz M.C."/>
            <person name="Schlenke T."/>
            <person name="Schwartz R."/>
            <person name="Segarra C."/>
            <person name="Singh R.S."/>
            <person name="Sirot L."/>
            <person name="Sirota M."/>
            <person name="Sisneros N.B."/>
            <person name="Smith C.D."/>
            <person name="Smith T.F."/>
            <person name="Spieth J."/>
            <person name="Stage D.E."/>
            <person name="Stark A."/>
            <person name="Stephan W."/>
            <person name="Strausberg R.L."/>
            <person name="Strempel S."/>
            <person name="Sturgill D."/>
            <person name="Sutton G."/>
            <person name="Sutton G.G."/>
            <person name="Tao W."/>
            <person name="Teichmann S."/>
            <person name="Tobari Y.N."/>
            <person name="Tomimura Y."/>
            <person name="Tsolas J.M."/>
            <person name="Valente V.L."/>
            <person name="Venter E."/>
            <person name="Venter J.C."/>
            <person name="Vicario S."/>
            <person name="Vieira F.G."/>
            <person name="Vilella A.J."/>
            <person name="Villasante A."/>
            <person name="Walenz B."/>
            <person name="Wang J."/>
            <person name="Wasserman M."/>
            <person name="Watts T."/>
            <person name="Wilson D."/>
            <person name="Wilson R.K."/>
            <person name="Wing R.A."/>
            <person name="Wolfner M.F."/>
            <person name="Wong A."/>
            <person name="Wong G.K."/>
            <person name="Wu C.I."/>
            <person name="Wu G."/>
            <person name="Yamamoto D."/>
            <person name="Yang H.P."/>
            <person name="Yang S.P."/>
            <person name="Yorke J.A."/>
            <person name="Yoshida K."/>
            <person name="Zdobnov E."/>
            <person name="Zhang P."/>
            <person name="Zhang Y."/>
            <person name="Zimin A.V."/>
            <person name="Baldwin J."/>
            <person name="Abdouelleil A."/>
            <person name="Abdulkadir J."/>
            <person name="Abebe A."/>
            <person name="Abera B."/>
            <person name="Abreu J."/>
            <person name="Acer S.C."/>
            <person name="Aftuck L."/>
            <person name="Alexander A."/>
            <person name="An P."/>
            <person name="Anderson E."/>
            <person name="Anderson S."/>
            <person name="Arachi H."/>
            <person name="Azer M."/>
            <person name="Bachantsang P."/>
            <person name="Barry A."/>
            <person name="Bayul T."/>
            <person name="Berlin A."/>
            <person name="Bessette D."/>
            <person name="Bloom T."/>
            <person name="Blye J."/>
            <person name="Boguslavskiy L."/>
            <person name="Bonnet C."/>
            <person name="Boukhgalter B."/>
            <person name="Bourzgui I."/>
            <person name="Brown A."/>
            <person name="Cahill P."/>
            <person name="Channer S."/>
            <person name="Cheshatsang Y."/>
            <person name="Chuda L."/>
            <person name="Citroen M."/>
            <person name="Collymore A."/>
            <person name="Cooke P."/>
            <person name="Costello M."/>
            <person name="D'Aco K."/>
            <person name="Daza R."/>
            <person name="De Haan G."/>
            <person name="DeGray S."/>
            <person name="DeMaso C."/>
            <person name="Dhargay N."/>
            <person name="Dooley K."/>
            <person name="Dooley E."/>
            <person name="Doricent M."/>
            <person name="Dorje P."/>
            <person name="Dorjee K."/>
            <person name="Dupes A."/>
            <person name="Elong R."/>
            <person name="Falk J."/>
            <person name="Farina A."/>
            <person name="Faro S."/>
            <person name="Ferguson D."/>
            <person name="Fisher S."/>
            <person name="Foley C.D."/>
            <person name="Franke A."/>
            <person name="Friedrich D."/>
            <person name="Gadbois L."/>
            <person name="Gearin G."/>
            <person name="Gearin C.R."/>
            <person name="Giannoukos G."/>
            <person name="Goode T."/>
            <person name="Graham J."/>
            <person name="Grandbois E."/>
            <person name="Grewal S."/>
            <person name="Gyaltsen K."/>
            <person name="Hafez N."/>
            <person name="Hagos B."/>
            <person name="Hall J."/>
            <person name="Henson C."/>
            <person name="Hollinger A."/>
            <person name="Honan T."/>
            <person name="Huard M.D."/>
            <person name="Hughes L."/>
            <person name="Hurhula B."/>
            <person name="Husby M.E."/>
            <person name="Kamat A."/>
            <person name="Kanga B."/>
            <person name="Kashin S."/>
            <person name="Khazanovich D."/>
            <person name="Kisner P."/>
            <person name="Lance K."/>
            <person name="Lara M."/>
            <person name="Lee W."/>
            <person name="Lennon N."/>
            <person name="Letendre F."/>
            <person name="LeVine R."/>
            <person name="Lipovsky A."/>
            <person name="Liu X."/>
            <person name="Liu J."/>
            <person name="Liu S."/>
            <person name="Lokyitsang T."/>
            <person name="Lokyitsang Y."/>
            <person name="Lubonja R."/>
            <person name="Lui A."/>
            <person name="MacDonald P."/>
            <person name="Magnisalis V."/>
            <person name="Maru K."/>
            <person name="Matthews C."/>
            <person name="McCusker W."/>
            <person name="McDonough S."/>
            <person name="Mehta T."/>
            <person name="Meldrim J."/>
            <person name="Meneus L."/>
            <person name="Mihai O."/>
            <person name="Mihalev A."/>
            <person name="Mihova T."/>
            <person name="Mittelman R."/>
            <person name="Mlenga V."/>
            <person name="Montmayeur A."/>
            <person name="Mulrain L."/>
            <person name="Navidi A."/>
            <person name="Naylor J."/>
            <person name="Negash T."/>
            <person name="Nguyen T."/>
            <person name="Nguyen N."/>
            <person name="Nicol R."/>
            <person name="Norbu C."/>
            <person name="Norbu N."/>
            <person name="Novod N."/>
            <person name="O'Neill B."/>
            <person name="Osman S."/>
            <person name="Markiewicz E."/>
            <person name="Oyono O.L."/>
            <person name="Patti C."/>
            <person name="Phunkhang P."/>
            <person name="Pierre F."/>
            <person name="Priest M."/>
            <person name="Raghuraman S."/>
            <person name="Rege F."/>
            <person name="Reyes R."/>
            <person name="Rise C."/>
            <person name="Rogov P."/>
            <person name="Ross K."/>
            <person name="Ryan E."/>
            <person name="Settipalli S."/>
            <person name="Shea T."/>
            <person name="Sherpa N."/>
            <person name="Shi L."/>
            <person name="Shih D."/>
            <person name="Sparrow T."/>
            <person name="Spaulding J."/>
            <person name="Stalker J."/>
            <person name="Stange-Thomann N."/>
            <person name="Stavropoulos S."/>
            <person name="Stone C."/>
            <person name="Strader C."/>
            <person name="Tesfaye S."/>
            <person name="Thomson T."/>
            <person name="Thoulutsang Y."/>
            <person name="Thoulutsang D."/>
            <person name="Topham K."/>
            <person name="Topping I."/>
            <person name="Tsamla T."/>
            <person name="Vassiliev H."/>
            <person name="Vo A."/>
            <person name="Wangchuk T."/>
            <person name="Wangdi T."/>
            <person name="Weiand M."/>
            <person name="Wilkinson J."/>
            <person name="Wilson A."/>
            <person name="Yadav S."/>
            <person name="Young G."/>
            <person name="Yu Q."/>
            <person name="Zembek L."/>
            <person name="Zhong D."/>
            <person name="Zimmer A."/>
            <person name="Zwirko Z."/>
            <person name="Jaffe D.B."/>
            <person name="Alvarez P."/>
            <person name="Brockman W."/>
            <person name="Butler J."/>
            <person name="Chin C."/>
            <person name="Gnerre S."/>
            <person name="Grabherr M."/>
            <person name="Kleber M."/>
            <person name="Mauceli E."/>
            <person name="MacCallum I."/>
        </authorList>
    </citation>
    <scope>NUCLEOTIDE SEQUENCE [LARGE SCALE GENOMIC DNA]</scope>
    <source>
        <strain evidence="3">Tucson 14024-0371.13</strain>
    </source>
</reference>
<dbReference type="Proteomes" id="UP000007801">
    <property type="component" value="Unassembled WGS sequence"/>
</dbReference>
<proteinExistence type="predicted"/>
<dbReference type="AlphaFoldDB" id="A0A0P9C9X8"/>
<sequence>MRSQLQLRLGKLLLLTVALCCVVVQATDFPFYRRPCSPGQDVESECPDNYFTLEDTPAWCPEIRYCYLGLNQTCNEYQAESRCEVELQCRCNRCLGCDERFNCVEIPMICEIERLAKFGKRISYRPPIRAPFHPPIHAPAHLPIDLPWFLRRWMEKQGQYPHSYTKKS</sequence>
<protein>
    <submittedName>
        <fullName evidence="2">Uncharacterized protein</fullName>
    </submittedName>
</protein>
<evidence type="ECO:0000256" key="1">
    <source>
        <dbReference type="SAM" id="SignalP"/>
    </source>
</evidence>
<feature type="chain" id="PRO_5006155814" evidence="1">
    <location>
        <begin position="27"/>
        <end position="168"/>
    </location>
</feature>
<dbReference type="KEGG" id="dan:26515114"/>
<evidence type="ECO:0000313" key="2">
    <source>
        <dbReference type="EMBL" id="KPU80126.1"/>
    </source>
</evidence>
<dbReference type="OrthoDB" id="7961912at2759"/>
<gene>
    <name evidence="2" type="primary">Dana\GF27705</name>
    <name evidence="2" type="ORF">GF27705</name>
</gene>
<dbReference type="EMBL" id="CH902617">
    <property type="protein sequence ID" value="KPU80126.1"/>
    <property type="molecule type" value="Genomic_DNA"/>
</dbReference>
<evidence type="ECO:0000313" key="3">
    <source>
        <dbReference type="Proteomes" id="UP000007801"/>
    </source>
</evidence>
<organism evidence="2 3">
    <name type="scientific">Drosophila ananassae</name>
    <name type="common">Fruit fly</name>
    <dbReference type="NCBI Taxonomy" id="7217"/>
    <lineage>
        <taxon>Eukaryota</taxon>
        <taxon>Metazoa</taxon>
        <taxon>Ecdysozoa</taxon>
        <taxon>Arthropoda</taxon>
        <taxon>Hexapoda</taxon>
        <taxon>Insecta</taxon>
        <taxon>Pterygota</taxon>
        <taxon>Neoptera</taxon>
        <taxon>Endopterygota</taxon>
        <taxon>Diptera</taxon>
        <taxon>Brachycera</taxon>
        <taxon>Muscomorpha</taxon>
        <taxon>Ephydroidea</taxon>
        <taxon>Drosophilidae</taxon>
        <taxon>Drosophila</taxon>
        <taxon>Sophophora</taxon>
    </lineage>
</organism>
<dbReference type="InParanoid" id="A0A0P9C9X8"/>
<keyword evidence="3" id="KW-1185">Reference proteome</keyword>
<accession>A0A0P9C9X8</accession>